<protein>
    <submittedName>
        <fullName evidence="2">Uncharacterized protein</fullName>
    </submittedName>
</protein>
<reference evidence="3" key="1">
    <citation type="submission" date="2020-05" db="EMBL/GenBank/DDBJ databases">
        <title>Frigoriglobus tundricola gen. nov., sp. nov., a psychrotolerant cellulolytic planctomycete of the family Gemmataceae with two divergent copies of 16S rRNA gene.</title>
        <authorList>
            <person name="Kulichevskaya I.S."/>
            <person name="Ivanova A.A."/>
            <person name="Naumoff D.G."/>
            <person name="Beletsky A.V."/>
            <person name="Rijpstra W.I.C."/>
            <person name="Sinninghe Damste J.S."/>
            <person name="Mardanov A.V."/>
            <person name="Ravin N.V."/>
            <person name="Dedysh S.N."/>
        </authorList>
    </citation>
    <scope>NUCLEOTIDE SEQUENCE [LARGE SCALE GENOMIC DNA]</scope>
    <source>
        <strain evidence="3">PL17</strain>
    </source>
</reference>
<evidence type="ECO:0000256" key="1">
    <source>
        <dbReference type="PROSITE-ProRule" id="PRU00221"/>
    </source>
</evidence>
<accession>A0A6M5YVE0</accession>
<dbReference type="Gene3D" id="2.130.10.10">
    <property type="entry name" value="YVTN repeat-like/Quinoprotein amine dehydrogenase"/>
    <property type="match status" value="1"/>
</dbReference>
<dbReference type="RefSeq" id="WP_171472831.1">
    <property type="nucleotide sequence ID" value="NZ_CP053452.2"/>
</dbReference>
<gene>
    <name evidence="2" type="ORF">FTUN_5044</name>
</gene>
<dbReference type="AlphaFoldDB" id="A0A6M5YVE0"/>
<dbReference type="InterPro" id="IPR001680">
    <property type="entry name" value="WD40_rpt"/>
</dbReference>
<dbReference type="InterPro" id="IPR036322">
    <property type="entry name" value="WD40_repeat_dom_sf"/>
</dbReference>
<dbReference type="SMART" id="SM00320">
    <property type="entry name" value="WD40"/>
    <property type="match status" value="1"/>
</dbReference>
<dbReference type="Proteomes" id="UP000503447">
    <property type="component" value="Chromosome"/>
</dbReference>
<dbReference type="SUPFAM" id="SSF50978">
    <property type="entry name" value="WD40 repeat-like"/>
    <property type="match status" value="1"/>
</dbReference>
<proteinExistence type="predicted"/>
<organism evidence="2 3">
    <name type="scientific">Frigoriglobus tundricola</name>
    <dbReference type="NCBI Taxonomy" id="2774151"/>
    <lineage>
        <taxon>Bacteria</taxon>
        <taxon>Pseudomonadati</taxon>
        <taxon>Planctomycetota</taxon>
        <taxon>Planctomycetia</taxon>
        <taxon>Gemmatales</taxon>
        <taxon>Gemmataceae</taxon>
        <taxon>Frigoriglobus</taxon>
    </lineage>
</organism>
<dbReference type="KEGG" id="ftj:FTUN_5044"/>
<dbReference type="PROSITE" id="PS50082">
    <property type="entry name" value="WD_REPEATS_2"/>
    <property type="match status" value="1"/>
</dbReference>
<name>A0A6M5YVE0_9BACT</name>
<dbReference type="PROSITE" id="PS50294">
    <property type="entry name" value="WD_REPEATS_REGION"/>
    <property type="match status" value="1"/>
</dbReference>
<dbReference type="Pfam" id="PF00400">
    <property type="entry name" value="WD40"/>
    <property type="match status" value="1"/>
</dbReference>
<evidence type="ECO:0000313" key="2">
    <source>
        <dbReference type="EMBL" id="QJW97470.1"/>
    </source>
</evidence>
<keyword evidence="3" id="KW-1185">Reference proteome</keyword>
<dbReference type="InterPro" id="IPR015943">
    <property type="entry name" value="WD40/YVTN_repeat-like_dom_sf"/>
</dbReference>
<dbReference type="EMBL" id="CP053452">
    <property type="protein sequence ID" value="QJW97470.1"/>
    <property type="molecule type" value="Genomic_DNA"/>
</dbReference>
<sequence length="70" mass="7250">MTGIAVHPRGPVACARTNGTVTLGDADTREPFRTLDWKAGKLVSVAFAPDGALGAAGTEDGKIIVWDVDL</sequence>
<keyword evidence="1" id="KW-0853">WD repeat</keyword>
<evidence type="ECO:0000313" key="3">
    <source>
        <dbReference type="Proteomes" id="UP000503447"/>
    </source>
</evidence>
<feature type="repeat" description="WD" evidence="1">
    <location>
        <begin position="35"/>
        <end position="70"/>
    </location>
</feature>